<name>A0A3P7M0I8_DIBLA</name>
<evidence type="ECO:0000313" key="3">
    <source>
        <dbReference type="Proteomes" id="UP000281553"/>
    </source>
</evidence>
<dbReference type="SUPFAM" id="SSF47923">
    <property type="entry name" value="Ypt/Rab-GAP domain of gyp1p"/>
    <property type="match status" value="1"/>
</dbReference>
<gene>
    <name evidence="2" type="ORF">DILT_LOCUS7692</name>
</gene>
<dbReference type="EMBL" id="UYRU01052426">
    <property type="protein sequence ID" value="VDN11861.1"/>
    <property type="molecule type" value="Genomic_DNA"/>
</dbReference>
<organism evidence="2 3">
    <name type="scientific">Dibothriocephalus latus</name>
    <name type="common">Fish tapeworm</name>
    <name type="synonym">Diphyllobothrium latum</name>
    <dbReference type="NCBI Taxonomy" id="60516"/>
    <lineage>
        <taxon>Eukaryota</taxon>
        <taxon>Metazoa</taxon>
        <taxon>Spiralia</taxon>
        <taxon>Lophotrochozoa</taxon>
        <taxon>Platyhelminthes</taxon>
        <taxon>Cestoda</taxon>
        <taxon>Eucestoda</taxon>
        <taxon>Diphyllobothriidea</taxon>
        <taxon>Diphyllobothriidae</taxon>
        <taxon>Dibothriocephalus</taxon>
    </lineage>
</organism>
<dbReference type="Proteomes" id="UP000281553">
    <property type="component" value="Unassembled WGS sequence"/>
</dbReference>
<feature type="compositionally biased region" description="Polar residues" evidence="1">
    <location>
        <begin position="102"/>
        <end position="111"/>
    </location>
</feature>
<evidence type="ECO:0008006" key="4">
    <source>
        <dbReference type="Google" id="ProtNLM"/>
    </source>
</evidence>
<dbReference type="InterPro" id="IPR035969">
    <property type="entry name" value="Rab-GAP_TBC_sf"/>
</dbReference>
<accession>A0A3P7M0I8</accession>
<evidence type="ECO:0000313" key="2">
    <source>
        <dbReference type="EMBL" id="VDN11861.1"/>
    </source>
</evidence>
<sequence>MKQLEKQDNKLALEARTQDLLKFWRSVVLPNWNLAYRSTRAYQAWWHGLPSAVRSQVWSLVIGNPLGITRELFEACLKRSREDIERLDRERLEVESPASLPKTGSPSSRDSNLPVLPPSPTGHFSCANTNLRSPNPTLFQPISVSVNGGLSSPVSLPRSSPSSPFFAFSNLCPNSASCKRSIHTNFGVF</sequence>
<keyword evidence="3" id="KW-1185">Reference proteome</keyword>
<protein>
    <recommendedName>
        <fullName evidence="4">Rab-GAP TBC domain-containing protein</fullName>
    </recommendedName>
</protein>
<proteinExistence type="predicted"/>
<dbReference type="AlphaFoldDB" id="A0A3P7M0I8"/>
<dbReference type="Gene3D" id="1.10.10.750">
    <property type="entry name" value="Ypt/Rab-GAP domain of gyp1p, domain 1"/>
    <property type="match status" value="1"/>
</dbReference>
<evidence type="ECO:0000256" key="1">
    <source>
        <dbReference type="SAM" id="MobiDB-lite"/>
    </source>
</evidence>
<reference evidence="2 3" key="1">
    <citation type="submission" date="2018-11" db="EMBL/GenBank/DDBJ databases">
        <authorList>
            <consortium name="Pathogen Informatics"/>
        </authorList>
    </citation>
    <scope>NUCLEOTIDE SEQUENCE [LARGE SCALE GENOMIC DNA]</scope>
</reference>
<feature type="region of interest" description="Disordered" evidence="1">
    <location>
        <begin position="93"/>
        <end position="114"/>
    </location>
</feature>
<dbReference type="OrthoDB" id="294251at2759"/>